<keyword evidence="3" id="KW-0067">ATP-binding</keyword>
<comment type="function">
    <text evidence="5">Part of the ABC transporter complex HmuTUV involved in hemin import. Responsible for energy coupling to the transport system.</text>
</comment>
<reference evidence="7 8" key="1">
    <citation type="submission" date="2014-04" db="EMBL/GenBank/DDBJ databases">
        <title>Characterization and application of a salt tolerant electro-active bacterium.</title>
        <authorList>
            <person name="Yang L."/>
            <person name="Wei S."/>
            <person name="Tay Q.X.M."/>
        </authorList>
    </citation>
    <scope>NUCLEOTIDE SEQUENCE [LARGE SCALE GENOMIC DNA]</scope>
    <source>
        <strain evidence="7 8">LY1</strain>
    </source>
</reference>
<organism evidence="7 8">
    <name type="scientific">Anditalea andensis</name>
    <dbReference type="NCBI Taxonomy" id="1048983"/>
    <lineage>
        <taxon>Bacteria</taxon>
        <taxon>Pseudomonadati</taxon>
        <taxon>Bacteroidota</taxon>
        <taxon>Cytophagia</taxon>
        <taxon>Cytophagales</taxon>
        <taxon>Cytophagaceae</taxon>
        <taxon>Anditalea</taxon>
    </lineage>
</organism>
<dbReference type="PROSITE" id="PS50893">
    <property type="entry name" value="ABC_TRANSPORTER_2"/>
    <property type="match status" value="1"/>
</dbReference>
<dbReference type="EMBL" id="JMIH01000028">
    <property type="protein sequence ID" value="KEO72145.1"/>
    <property type="molecule type" value="Genomic_DNA"/>
</dbReference>
<dbReference type="OrthoDB" id="9806726at2"/>
<dbReference type="CDD" id="cd03214">
    <property type="entry name" value="ABC_Iron-Siderophores_B12_Hemin"/>
    <property type="match status" value="1"/>
</dbReference>
<dbReference type="InterPro" id="IPR017871">
    <property type="entry name" value="ABC_transporter-like_CS"/>
</dbReference>
<name>A0A074KVA2_9BACT</name>
<dbReference type="GO" id="GO:0005524">
    <property type="term" value="F:ATP binding"/>
    <property type="evidence" value="ECO:0007669"/>
    <property type="project" value="UniProtKB-KW"/>
</dbReference>
<evidence type="ECO:0000256" key="1">
    <source>
        <dbReference type="ARBA" id="ARBA00022448"/>
    </source>
</evidence>
<evidence type="ECO:0000313" key="7">
    <source>
        <dbReference type="EMBL" id="KEO72145.1"/>
    </source>
</evidence>
<evidence type="ECO:0000256" key="2">
    <source>
        <dbReference type="ARBA" id="ARBA00022741"/>
    </source>
</evidence>
<dbReference type="AlphaFoldDB" id="A0A074KVA2"/>
<dbReference type="NCBIfam" id="NF010068">
    <property type="entry name" value="PRK13548.1"/>
    <property type="match status" value="1"/>
</dbReference>
<protein>
    <submittedName>
        <fullName evidence="7">ABC transporter</fullName>
    </submittedName>
</protein>
<dbReference type="GO" id="GO:0016887">
    <property type="term" value="F:ATP hydrolysis activity"/>
    <property type="evidence" value="ECO:0007669"/>
    <property type="project" value="InterPro"/>
</dbReference>
<dbReference type="Pfam" id="PF00005">
    <property type="entry name" value="ABC_tran"/>
    <property type="match status" value="1"/>
</dbReference>
<dbReference type="InterPro" id="IPR003439">
    <property type="entry name" value="ABC_transporter-like_ATP-bd"/>
</dbReference>
<dbReference type="InterPro" id="IPR003593">
    <property type="entry name" value="AAA+_ATPase"/>
</dbReference>
<keyword evidence="4" id="KW-1278">Translocase</keyword>
<sequence length="267" mass="30100">MIKADNINFWIKNRRVLENIYLQLNVGELKVVLGPNGAGKSSLFKILSGEATCKLGAVAYNGRNLQQYNAAHLAMVRSVMPQSSQLSFPFFAKEVVEMGLMNINNHNPTYSIQEVMLQTNTWHLKNQLYGNLSGGEKQRVQFSRALVQIWEEKPYPRYLLLDEPTSSMDISQQHQLLHLLLGLKKRNIGILVILHDLNLAALYADSLILLKEGKVIANGVKDEVLTAENLFQTFDYPIEVLRHPVTGKPLIAPQPVHTNFQQTIKSA</sequence>
<dbReference type="STRING" id="1048983.EL17_19745"/>
<keyword evidence="2" id="KW-0547">Nucleotide-binding</keyword>
<evidence type="ECO:0000259" key="6">
    <source>
        <dbReference type="PROSITE" id="PS50893"/>
    </source>
</evidence>
<evidence type="ECO:0000256" key="5">
    <source>
        <dbReference type="ARBA" id="ARBA00037066"/>
    </source>
</evidence>
<dbReference type="eggNOG" id="COG4559">
    <property type="taxonomic scope" value="Bacteria"/>
</dbReference>
<dbReference type="Proteomes" id="UP000027821">
    <property type="component" value="Unassembled WGS sequence"/>
</dbReference>
<dbReference type="PANTHER" id="PTHR42794:SF1">
    <property type="entry name" value="HEMIN IMPORT ATP-BINDING PROTEIN HMUV"/>
    <property type="match status" value="1"/>
</dbReference>
<gene>
    <name evidence="7" type="ORF">EL17_19745</name>
</gene>
<proteinExistence type="predicted"/>
<feature type="domain" description="ABC transporter" evidence="6">
    <location>
        <begin position="2"/>
        <end position="237"/>
    </location>
</feature>
<dbReference type="PROSITE" id="PS00211">
    <property type="entry name" value="ABC_TRANSPORTER_1"/>
    <property type="match status" value="1"/>
</dbReference>
<evidence type="ECO:0000256" key="4">
    <source>
        <dbReference type="ARBA" id="ARBA00022967"/>
    </source>
</evidence>
<evidence type="ECO:0000313" key="8">
    <source>
        <dbReference type="Proteomes" id="UP000027821"/>
    </source>
</evidence>
<dbReference type="SMART" id="SM00382">
    <property type="entry name" value="AAA"/>
    <property type="match status" value="1"/>
</dbReference>
<accession>A0A074KVA2</accession>
<dbReference type="SUPFAM" id="SSF52540">
    <property type="entry name" value="P-loop containing nucleoside triphosphate hydrolases"/>
    <property type="match status" value="1"/>
</dbReference>
<evidence type="ECO:0000256" key="3">
    <source>
        <dbReference type="ARBA" id="ARBA00022840"/>
    </source>
</evidence>
<dbReference type="Gene3D" id="3.40.50.300">
    <property type="entry name" value="P-loop containing nucleotide triphosphate hydrolases"/>
    <property type="match status" value="1"/>
</dbReference>
<dbReference type="PANTHER" id="PTHR42794">
    <property type="entry name" value="HEMIN IMPORT ATP-BINDING PROTEIN HMUV"/>
    <property type="match status" value="1"/>
</dbReference>
<keyword evidence="8" id="KW-1185">Reference proteome</keyword>
<comment type="caution">
    <text evidence="7">The sequence shown here is derived from an EMBL/GenBank/DDBJ whole genome shotgun (WGS) entry which is preliminary data.</text>
</comment>
<keyword evidence="1" id="KW-0813">Transport</keyword>
<dbReference type="InterPro" id="IPR027417">
    <property type="entry name" value="P-loop_NTPase"/>
</dbReference>